<dbReference type="STRING" id="1227455.C449_05237"/>
<protein>
    <submittedName>
        <fullName evidence="1">Uncharacterized protein</fullName>
    </submittedName>
</protein>
<dbReference type="RefSeq" id="WP_006076904.1">
    <property type="nucleotide sequence ID" value="NZ_AOMD01000015.1"/>
</dbReference>
<sequence length="551" mass="62603">MQVGLRIRATFCVAILYVSEHVTKLHRHTVDHCLTVCEKKRSVVDEMPVLVPPARAERECVGFTVSEMLNSDRPILTSALDRFGFQPSTPRSEITHAALYKYCWLRNKILMTETNDEDEQDQEDDEIVSAEDAFFVDQDLREENIQRVSFEYCETAKRVGQRYWRGEEGFDISHLTDEFDLSESEVRSGASTYYLIYDVPPQDLEGVSDGAYSVMVKYFRDLQSVEELADEEESGLETVRCRVREYVGGVLKHTRPEEVDLNEVDELPPPPRTLSERLSGAREFRSPDVSGLHSAMETATSVMETAESVARATRTSDAMARARRSTQFLQSAEYRNALRGLRVPSNAVRNTAELGEAVRRLNQRISFQNIGRRAREYITRAILEGITNFDSPADYDPDSVEVNPFVKDHGLDELNTFCDVIEEEADDELDAYLDRTLTGMAAYEQGDYITATFLFISVQDGLMAALCQWEHGPPSDGYYRADEKRETLQEVSTGYYGIEEHQLVGILGGFYDHRNAIMHGDPVAYFDENIATIALLFLVMTYEAVLNYRNG</sequence>
<dbReference type="Proteomes" id="UP000011669">
    <property type="component" value="Unassembled WGS sequence"/>
</dbReference>
<reference evidence="1 2" key="1">
    <citation type="journal article" date="2014" name="PLoS Genet.">
        <title>Phylogenetically driven sequencing of extremely halophilic archaea reveals strategies for static and dynamic osmo-response.</title>
        <authorList>
            <person name="Becker E.A."/>
            <person name="Seitzer P.M."/>
            <person name="Tritt A."/>
            <person name="Larsen D."/>
            <person name="Krusor M."/>
            <person name="Yao A.I."/>
            <person name="Wu D."/>
            <person name="Madern D."/>
            <person name="Eisen J.A."/>
            <person name="Darling A.E."/>
            <person name="Facciotti M.T."/>
        </authorList>
    </citation>
    <scope>NUCLEOTIDE SEQUENCE [LARGE SCALE GENOMIC DNA]</scope>
    <source>
        <strain evidence="1 2">DSM 5350</strain>
    </source>
</reference>
<name>M0MK77_9EURY</name>
<dbReference type="InParanoid" id="M0MK77"/>
<evidence type="ECO:0000313" key="1">
    <source>
        <dbReference type="EMBL" id="EMA46082.1"/>
    </source>
</evidence>
<gene>
    <name evidence="1" type="ORF">C449_05237</name>
</gene>
<evidence type="ECO:0000313" key="2">
    <source>
        <dbReference type="Proteomes" id="UP000011669"/>
    </source>
</evidence>
<organism evidence="1 2">
    <name type="scientific">Halococcus saccharolyticus DSM 5350</name>
    <dbReference type="NCBI Taxonomy" id="1227455"/>
    <lineage>
        <taxon>Archaea</taxon>
        <taxon>Methanobacteriati</taxon>
        <taxon>Methanobacteriota</taxon>
        <taxon>Stenosarchaea group</taxon>
        <taxon>Halobacteria</taxon>
        <taxon>Halobacteriales</taxon>
        <taxon>Halococcaceae</taxon>
        <taxon>Halococcus</taxon>
    </lineage>
</organism>
<dbReference type="OrthoDB" id="354165at2157"/>
<keyword evidence="2" id="KW-1185">Reference proteome</keyword>
<dbReference type="EMBL" id="AOMD01000015">
    <property type="protein sequence ID" value="EMA46082.1"/>
    <property type="molecule type" value="Genomic_DNA"/>
</dbReference>
<proteinExistence type="predicted"/>
<dbReference type="PATRIC" id="fig|1227455.4.peg.1064"/>
<comment type="caution">
    <text evidence="1">The sequence shown here is derived from an EMBL/GenBank/DDBJ whole genome shotgun (WGS) entry which is preliminary data.</text>
</comment>
<dbReference type="AlphaFoldDB" id="M0MK77"/>
<accession>M0MK77</accession>